<accession>A0ABD2Y5Q9</accession>
<keyword evidence="2" id="KW-1185">Reference proteome</keyword>
<organism evidence="1 2">
    <name type="scientific">Cinchona calisaya</name>
    <dbReference type="NCBI Taxonomy" id="153742"/>
    <lineage>
        <taxon>Eukaryota</taxon>
        <taxon>Viridiplantae</taxon>
        <taxon>Streptophyta</taxon>
        <taxon>Embryophyta</taxon>
        <taxon>Tracheophyta</taxon>
        <taxon>Spermatophyta</taxon>
        <taxon>Magnoliopsida</taxon>
        <taxon>eudicotyledons</taxon>
        <taxon>Gunneridae</taxon>
        <taxon>Pentapetalae</taxon>
        <taxon>asterids</taxon>
        <taxon>lamiids</taxon>
        <taxon>Gentianales</taxon>
        <taxon>Rubiaceae</taxon>
        <taxon>Cinchonoideae</taxon>
        <taxon>Cinchoneae</taxon>
        <taxon>Cinchona</taxon>
    </lineage>
</organism>
<proteinExistence type="predicted"/>
<reference evidence="1 2" key="1">
    <citation type="submission" date="2024-11" db="EMBL/GenBank/DDBJ databases">
        <title>A near-complete genome assembly of Cinchona calisaya.</title>
        <authorList>
            <person name="Lian D.C."/>
            <person name="Zhao X.W."/>
            <person name="Wei L."/>
        </authorList>
    </citation>
    <scope>NUCLEOTIDE SEQUENCE [LARGE SCALE GENOMIC DNA]</scope>
    <source>
        <tissue evidence="1">Nenye</tissue>
    </source>
</reference>
<comment type="caution">
    <text evidence="1">The sequence shown here is derived from an EMBL/GenBank/DDBJ whole genome shotgun (WGS) entry which is preliminary data.</text>
</comment>
<gene>
    <name evidence="1" type="ORF">ACH5RR_037277</name>
</gene>
<evidence type="ECO:0000313" key="1">
    <source>
        <dbReference type="EMBL" id="KAL3502828.1"/>
    </source>
</evidence>
<dbReference type="Proteomes" id="UP001630127">
    <property type="component" value="Unassembled WGS sequence"/>
</dbReference>
<sequence>MLDYLLKKKVIELPQSKHLEDIRREHLRYCKYHCRIDHPLEKWFILKDLILNLIEKGTIIFDEEGNVESNHVAISRGHLSQPLALTSCLFSSKKPGASLKTIQFGSFAPMPFAAQSQHSQLQYETS</sequence>
<dbReference type="EMBL" id="JBJUIK010000015">
    <property type="protein sequence ID" value="KAL3502828.1"/>
    <property type="molecule type" value="Genomic_DNA"/>
</dbReference>
<name>A0ABD2Y5Q9_9GENT</name>
<evidence type="ECO:0000313" key="2">
    <source>
        <dbReference type="Proteomes" id="UP001630127"/>
    </source>
</evidence>
<protein>
    <recommendedName>
        <fullName evidence="3">Retrotransposon gag protein</fullName>
    </recommendedName>
</protein>
<evidence type="ECO:0008006" key="3">
    <source>
        <dbReference type="Google" id="ProtNLM"/>
    </source>
</evidence>
<dbReference type="AlphaFoldDB" id="A0ABD2Y5Q9"/>